<evidence type="ECO:0000256" key="2">
    <source>
        <dbReference type="SAM" id="Phobius"/>
    </source>
</evidence>
<evidence type="ECO:0000256" key="1">
    <source>
        <dbReference type="SAM" id="MobiDB-lite"/>
    </source>
</evidence>
<dbReference type="EMBL" id="PSYR01000002">
    <property type="protein sequence ID" value="RCN56093.1"/>
    <property type="molecule type" value="Genomic_DNA"/>
</dbReference>
<keyword evidence="2" id="KW-0812">Transmembrane</keyword>
<keyword evidence="4" id="KW-1185">Reference proteome</keyword>
<proteinExistence type="predicted"/>
<gene>
    <name evidence="3" type="ORF">C4900_09500</name>
</gene>
<organism evidence="3 4">
    <name type="scientific">Acidiferrobacter thiooxydans</name>
    <dbReference type="NCBI Taxonomy" id="163359"/>
    <lineage>
        <taxon>Bacteria</taxon>
        <taxon>Pseudomonadati</taxon>
        <taxon>Pseudomonadota</taxon>
        <taxon>Gammaproteobacteria</taxon>
        <taxon>Acidiferrobacterales</taxon>
        <taxon>Acidiferrobacteraceae</taxon>
        <taxon>Acidiferrobacter</taxon>
    </lineage>
</organism>
<feature type="compositionally biased region" description="Basic and acidic residues" evidence="1">
    <location>
        <begin position="47"/>
        <end position="56"/>
    </location>
</feature>
<protein>
    <submittedName>
        <fullName evidence="3">Uncharacterized protein</fullName>
    </submittedName>
</protein>
<reference evidence="3 4" key="1">
    <citation type="submission" date="2018-02" db="EMBL/GenBank/DDBJ databases">
        <title>Insights into the biology of acidophilic members of the Acidiferrobacteraceae family derived from comparative genomic analyses.</title>
        <authorList>
            <person name="Issotta F."/>
            <person name="Thyssen C."/>
            <person name="Mena C."/>
            <person name="Moya A."/>
            <person name="Bellenberg S."/>
            <person name="Sproer C."/>
            <person name="Covarrubias P.C."/>
            <person name="Sand W."/>
            <person name="Quatrini R."/>
            <person name="Vera M."/>
        </authorList>
    </citation>
    <scope>NUCLEOTIDE SEQUENCE [LARGE SCALE GENOMIC DNA]</scope>
    <source>
        <strain evidence="4">m-1</strain>
    </source>
</reference>
<comment type="caution">
    <text evidence="3">The sequence shown here is derived from an EMBL/GenBank/DDBJ whole genome shotgun (WGS) entry which is preliminary data.</text>
</comment>
<evidence type="ECO:0000313" key="4">
    <source>
        <dbReference type="Proteomes" id="UP000253250"/>
    </source>
</evidence>
<feature type="compositionally biased region" description="Basic and acidic residues" evidence="1">
    <location>
        <begin position="64"/>
        <end position="77"/>
    </location>
</feature>
<feature type="transmembrane region" description="Helical" evidence="2">
    <location>
        <begin position="83"/>
        <end position="101"/>
    </location>
</feature>
<sequence>MPDNKKRQNDTAIQWDITLHFAGMFHARLFRAPKGVFYKSVPLERDPNGSIREHQGFGDADAQNSKDDIAHTDRTSRDAGPNAIWLFTVSAWILWLSAIKPQESRYPFLRRWFMPMTIKLCMEINEAGIPFVRERVS</sequence>
<dbReference type="Proteomes" id="UP000253250">
    <property type="component" value="Unassembled WGS sequence"/>
</dbReference>
<accession>A0A368HCD3</accession>
<keyword evidence="2" id="KW-0472">Membrane</keyword>
<dbReference type="AlphaFoldDB" id="A0A368HCD3"/>
<name>A0A368HCD3_9GAMM</name>
<keyword evidence="2" id="KW-1133">Transmembrane helix</keyword>
<feature type="region of interest" description="Disordered" evidence="1">
    <location>
        <begin position="47"/>
        <end position="78"/>
    </location>
</feature>
<evidence type="ECO:0000313" key="3">
    <source>
        <dbReference type="EMBL" id="RCN56093.1"/>
    </source>
</evidence>